<evidence type="ECO:0000256" key="8">
    <source>
        <dbReference type="ARBA" id="ARBA00023004"/>
    </source>
</evidence>
<dbReference type="EC" id="1.8.7.2" evidence="4"/>
<reference evidence="15" key="1">
    <citation type="submission" date="2017-09" db="EMBL/GenBank/DDBJ databases">
        <title>Depth-based differentiation of microbial function through sediment-hosted aquifers and enrichment of novel symbionts in the deep terrestrial subsurface.</title>
        <authorList>
            <person name="Probst A.J."/>
            <person name="Ladd B."/>
            <person name="Jarett J.K."/>
            <person name="Geller-Mcgrath D.E."/>
            <person name="Sieber C.M.K."/>
            <person name="Emerson J.B."/>
            <person name="Anantharaman K."/>
            <person name="Thomas B.C."/>
            <person name="Malmstrom R."/>
            <person name="Stieglmeier M."/>
            <person name="Klingl A."/>
            <person name="Woyke T."/>
            <person name="Ryan C.M."/>
            <person name="Banfield J.F."/>
        </authorList>
    </citation>
    <scope>NUCLEOTIDE SEQUENCE [LARGE SCALE GENOMIC DNA]</scope>
</reference>
<comment type="catalytic activity">
    <reaction evidence="13">
        <text>[thioredoxin]-disulfide + 2 reduced [2Fe-2S]-[ferredoxin] + 2 H(+) = [thioredoxin]-dithiol + 2 oxidized [2Fe-2S]-[ferredoxin]</text>
        <dbReference type="Rhea" id="RHEA:42336"/>
        <dbReference type="Rhea" id="RHEA-COMP:10000"/>
        <dbReference type="Rhea" id="RHEA-COMP:10001"/>
        <dbReference type="Rhea" id="RHEA-COMP:10698"/>
        <dbReference type="Rhea" id="RHEA-COMP:10700"/>
        <dbReference type="ChEBI" id="CHEBI:15378"/>
        <dbReference type="ChEBI" id="CHEBI:29950"/>
        <dbReference type="ChEBI" id="CHEBI:33737"/>
        <dbReference type="ChEBI" id="CHEBI:33738"/>
        <dbReference type="ChEBI" id="CHEBI:50058"/>
        <dbReference type="EC" id="1.8.7.2"/>
    </reaction>
</comment>
<evidence type="ECO:0000256" key="2">
    <source>
        <dbReference type="ARBA" id="ARBA00003945"/>
    </source>
</evidence>
<dbReference type="AlphaFoldDB" id="A0A2M7S8E8"/>
<sequence length="90" mass="10602">MENEKEELKKKMEKYAAENGFRLNPDEKIAERILQGLLRNKEKHGEIYCPCRIRTGDTEKDKTIICPCIYHRDEIEKDGQCHCMLFTRAG</sequence>
<dbReference type="GO" id="GO:0051539">
    <property type="term" value="F:4 iron, 4 sulfur cluster binding"/>
    <property type="evidence" value="ECO:0007669"/>
    <property type="project" value="UniProtKB-KW"/>
</dbReference>
<keyword evidence="7" id="KW-0560">Oxidoreductase</keyword>
<keyword evidence="9" id="KW-0411">Iron-sulfur</keyword>
<dbReference type="GO" id="GO:0046872">
    <property type="term" value="F:metal ion binding"/>
    <property type="evidence" value="ECO:0007669"/>
    <property type="project" value="UniProtKB-KW"/>
</dbReference>
<evidence type="ECO:0000256" key="1">
    <source>
        <dbReference type="ARBA" id="ARBA00001966"/>
    </source>
</evidence>
<evidence type="ECO:0000256" key="4">
    <source>
        <dbReference type="ARBA" id="ARBA00012358"/>
    </source>
</evidence>
<accession>A0A2M7S8E8</accession>
<dbReference type="InterPro" id="IPR004209">
    <property type="entry name" value="FTR_bsu"/>
</dbReference>
<gene>
    <name evidence="14" type="ORF">COY52_09295</name>
</gene>
<dbReference type="SUPFAM" id="SSF57662">
    <property type="entry name" value="Ferredoxin thioredoxin reductase (FTR), catalytic beta chain"/>
    <property type="match status" value="1"/>
</dbReference>
<keyword evidence="5" id="KW-0004">4Fe-4S</keyword>
<evidence type="ECO:0000256" key="7">
    <source>
        <dbReference type="ARBA" id="ARBA00023002"/>
    </source>
</evidence>
<proteinExistence type="inferred from homology"/>
<evidence type="ECO:0000313" key="15">
    <source>
        <dbReference type="Proteomes" id="UP000229307"/>
    </source>
</evidence>
<comment type="function">
    <text evidence="2">Catalytic subunit of the ferredoxin-thioredoxin reductase (FTR), which catalyzes the two-electron reduction of thioredoxins by the electrons provided by reduced ferredoxin.</text>
</comment>
<dbReference type="InterPro" id="IPR036644">
    <property type="entry name" value="FTR_bsu_sf"/>
</dbReference>
<evidence type="ECO:0000256" key="5">
    <source>
        <dbReference type="ARBA" id="ARBA00022485"/>
    </source>
</evidence>
<dbReference type="GO" id="GO:0016730">
    <property type="term" value="F:oxidoreductase activity, acting on iron-sulfur proteins as donors"/>
    <property type="evidence" value="ECO:0007669"/>
    <property type="project" value="InterPro"/>
</dbReference>
<name>A0A2M7S8E8_9BACT</name>
<dbReference type="Pfam" id="PF02943">
    <property type="entry name" value="FeThRed_B"/>
    <property type="match status" value="1"/>
</dbReference>
<comment type="subunit">
    <text evidence="11">Heterodimer of subunit A (variable subunit) and subunit B (catalytic subunit). Heterodimeric FTR forms a complex with ferredoxin and thioredoxin.</text>
</comment>
<dbReference type="EMBL" id="PFMR01000251">
    <property type="protein sequence ID" value="PIZ15593.1"/>
    <property type="molecule type" value="Genomic_DNA"/>
</dbReference>
<evidence type="ECO:0000256" key="10">
    <source>
        <dbReference type="ARBA" id="ARBA00023157"/>
    </source>
</evidence>
<keyword evidence="10" id="KW-1015">Disulfide bond</keyword>
<evidence type="ECO:0000256" key="11">
    <source>
        <dbReference type="ARBA" id="ARBA00026011"/>
    </source>
</evidence>
<comment type="cofactor">
    <cofactor evidence="1">
        <name>[4Fe-4S] cluster</name>
        <dbReference type="ChEBI" id="CHEBI:49883"/>
    </cofactor>
</comment>
<dbReference type="PANTHER" id="PTHR35113:SF1">
    <property type="entry name" value="FERREDOXIN-THIOREDOXIN REDUCTASE CATALYTIC CHAIN, CHLOROPLASTIC"/>
    <property type="match status" value="1"/>
</dbReference>
<comment type="similarity">
    <text evidence="3">Belongs to the ferredoxin thioredoxin reductase beta subunit family.</text>
</comment>
<protein>
    <recommendedName>
        <fullName evidence="4">ferredoxin:thioredoxin reductase</fullName>
        <ecNumber evidence="4">1.8.7.2</ecNumber>
    </recommendedName>
    <alternativeName>
        <fullName evidence="12">Ferredoxin-thioredoxin reductase subunit B</fullName>
    </alternativeName>
</protein>
<evidence type="ECO:0000256" key="9">
    <source>
        <dbReference type="ARBA" id="ARBA00023014"/>
    </source>
</evidence>
<dbReference type="Proteomes" id="UP000229307">
    <property type="component" value="Unassembled WGS sequence"/>
</dbReference>
<organism evidence="14 15">
    <name type="scientific">Candidatus Desantisbacteria bacterium CG_4_10_14_0_8_um_filter_48_22</name>
    <dbReference type="NCBI Taxonomy" id="1974543"/>
    <lineage>
        <taxon>Bacteria</taxon>
        <taxon>Candidatus Desantisiibacteriota</taxon>
    </lineage>
</organism>
<evidence type="ECO:0000256" key="3">
    <source>
        <dbReference type="ARBA" id="ARBA00007941"/>
    </source>
</evidence>
<comment type="caution">
    <text evidence="14">The sequence shown here is derived from an EMBL/GenBank/DDBJ whole genome shotgun (WGS) entry which is preliminary data.</text>
</comment>
<evidence type="ECO:0000256" key="13">
    <source>
        <dbReference type="ARBA" id="ARBA00048150"/>
    </source>
</evidence>
<evidence type="ECO:0000256" key="12">
    <source>
        <dbReference type="ARBA" id="ARBA00030295"/>
    </source>
</evidence>
<dbReference type="Gene3D" id="3.90.460.10">
    <property type="entry name" value="Ferredoxin thioredoxin reductase catalytic beta subunit"/>
    <property type="match status" value="1"/>
</dbReference>
<evidence type="ECO:0000256" key="6">
    <source>
        <dbReference type="ARBA" id="ARBA00022723"/>
    </source>
</evidence>
<keyword evidence="6" id="KW-0479">Metal-binding</keyword>
<evidence type="ECO:0000313" key="14">
    <source>
        <dbReference type="EMBL" id="PIZ15593.1"/>
    </source>
</evidence>
<dbReference type="PANTHER" id="PTHR35113">
    <property type="entry name" value="FERREDOXIN-THIOREDOXIN REDUCTASE CATALYTIC CHAIN, CHLOROPLASTIC"/>
    <property type="match status" value="1"/>
</dbReference>
<keyword evidence="8" id="KW-0408">Iron</keyword>